<comment type="similarity">
    <text evidence="4 9">Belongs to the mannonate dehydratase family.</text>
</comment>
<evidence type="ECO:0000256" key="9">
    <source>
        <dbReference type="HAMAP-Rule" id="MF_00106"/>
    </source>
</evidence>
<comment type="catalytic activity">
    <reaction evidence="1 9">
        <text>D-mannonate = 2-dehydro-3-deoxy-D-gluconate + H2O</text>
        <dbReference type="Rhea" id="RHEA:20097"/>
        <dbReference type="ChEBI" id="CHEBI:15377"/>
        <dbReference type="ChEBI" id="CHEBI:17767"/>
        <dbReference type="ChEBI" id="CHEBI:57990"/>
        <dbReference type="EC" id="4.2.1.8"/>
    </reaction>
</comment>
<evidence type="ECO:0000256" key="1">
    <source>
        <dbReference type="ARBA" id="ARBA00001794"/>
    </source>
</evidence>
<dbReference type="Pfam" id="PF03786">
    <property type="entry name" value="UxuA"/>
    <property type="match status" value="1"/>
</dbReference>
<dbReference type="NCBIfam" id="NF003027">
    <property type="entry name" value="PRK03906.1"/>
    <property type="match status" value="1"/>
</dbReference>
<dbReference type="GO" id="GO:0030145">
    <property type="term" value="F:manganese ion binding"/>
    <property type="evidence" value="ECO:0007669"/>
    <property type="project" value="TreeGrafter"/>
</dbReference>
<dbReference type="EC" id="4.2.1.8" evidence="5 9"/>
<comment type="function">
    <text evidence="2 9">Catalyzes the dehydration of D-mannonate.</text>
</comment>
<dbReference type="SUPFAM" id="SSF51658">
    <property type="entry name" value="Xylose isomerase-like"/>
    <property type="match status" value="1"/>
</dbReference>
<dbReference type="GO" id="GO:0008198">
    <property type="term" value="F:ferrous iron binding"/>
    <property type="evidence" value="ECO:0007669"/>
    <property type="project" value="TreeGrafter"/>
</dbReference>
<evidence type="ECO:0000256" key="2">
    <source>
        <dbReference type="ARBA" id="ARBA00002713"/>
    </source>
</evidence>
<evidence type="ECO:0000256" key="5">
    <source>
        <dbReference type="ARBA" id="ARBA00012927"/>
    </source>
</evidence>
<evidence type="ECO:0000256" key="8">
    <source>
        <dbReference type="ARBA" id="ARBA00023239"/>
    </source>
</evidence>
<dbReference type="NCBIfam" id="TIGR00695">
    <property type="entry name" value="uxuA"/>
    <property type="match status" value="1"/>
</dbReference>
<keyword evidence="7 9" id="KW-0464">Manganese</keyword>
<dbReference type="RefSeq" id="WP_237240708.1">
    <property type="nucleotide sequence ID" value="NZ_JAKKDU010000018.1"/>
</dbReference>
<dbReference type="Gene3D" id="3.20.20.150">
    <property type="entry name" value="Divalent-metal-dependent TIM barrel enzymes"/>
    <property type="match status" value="1"/>
</dbReference>
<accession>A0AAE3JP59</accession>
<protein>
    <recommendedName>
        <fullName evidence="5 9">Mannonate dehydratase</fullName>
        <ecNumber evidence="5 9">4.2.1.8</ecNumber>
    </recommendedName>
    <alternativeName>
        <fullName evidence="9">D-mannonate hydro-lyase</fullName>
    </alternativeName>
</protein>
<dbReference type="GO" id="GO:0042840">
    <property type="term" value="P:D-glucuronate catabolic process"/>
    <property type="evidence" value="ECO:0007669"/>
    <property type="project" value="TreeGrafter"/>
</dbReference>
<sequence>MNLEKTWRWFGDNDNISLSEIKQIGIEGIVTALHHVPNGEIWAIEEIKKTQNKIEQYGMRWSVVESLPIHESIKYGGDNRDKVISNYKESLKNLGACGIKTICYNFMPVIDWIRTELDHKLPNGSEVLYFNFVDFVVFDLCLLNREAATKEYPTEIVDKAKDRYSKMSQTDIANLVDTIIVKTQGFIDGISADNPKQAIIIFKKLLNQYSQIDDTKLRENLKYFLEAIIPTAEANGIKMCIHPDDPPMKVLGLPRIVSSRDDIKWILDAVPSPSNGLTFCTGSLGAGIHNNLDVMVKEFSSRIYFAHLRSTQQEPNGNFYEAEHLEGSVNMHNIIKSLVLEVKKRNSERIPMRIDHGRKILSDFDNNYNPGYPLLGRMKAMAEITGMTMAIEKSLEAN</sequence>
<evidence type="ECO:0000256" key="7">
    <source>
        <dbReference type="ARBA" id="ARBA00023211"/>
    </source>
</evidence>
<keyword evidence="8 9" id="KW-0456">Lyase</keyword>
<keyword evidence="6 9" id="KW-0408">Iron</keyword>
<dbReference type="InterPro" id="IPR036237">
    <property type="entry name" value="Xyl_isomerase-like_sf"/>
</dbReference>
<evidence type="ECO:0000256" key="4">
    <source>
        <dbReference type="ARBA" id="ARBA00007389"/>
    </source>
</evidence>
<comment type="cofactor">
    <cofactor evidence="9">
        <name>Fe(2+)</name>
        <dbReference type="ChEBI" id="CHEBI:29033"/>
    </cofactor>
    <cofactor evidence="9">
        <name>Mn(2+)</name>
        <dbReference type="ChEBI" id="CHEBI:29035"/>
    </cofactor>
</comment>
<dbReference type="PIRSF" id="PIRSF016049">
    <property type="entry name" value="Man_dehyd"/>
    <property type="match status" value="1"/>
</dbReference>
<dbReference type="InterPro" id="IPR004628">
    <property type="entry name" value="Man_deHydtase"/>
</dbReference>
<dbReference type="AlphaFoldDB" id="A0AAE3JP59"/>
<comment type="caution">
    <text evidence="10">The sequence shown here is derived from an EMBL/GenBank/DDBJ whole genome shotgun (WGS) entry which is preliminary data.</text>
</comment>
<proteinExistence type="inferred from homology"/>
<dbReference type="GO" id="GO:0008927">
    <property type="term" value="F:mannonate dehydratase activity"/>
    <property type="evidence" value="ECO:0007669"/>
    <property type="project" value="UniProtKB-UniRule"/>
</dbReference>
<evidence type="ECO:0000256" key="6">
    <source>
        <dbReference type="ARBA" id="ARBA00023004"/>
    </source>
</evidence>
<dbReference type="PANTHER" id="PTHR30387">
    <property type="entry name" value="MANNONATE DEHYDRATASE"/>
    <property type="match status" value="1"/>
</dbReference>
<name>A0AAE3JP59_9FLAO</name>
<comment type="pathway">
    <text evidence="3 9">Carbohydrate metabolism; pentose and glucuronate interconversion.</text>
</comment>
<reference evidence="10" key="1">
    <citation type="submission" date="2022-01" db="EMBL/GenBank/DDBJ databases">
        <title>Draft genome sequence of Sabulilitoribacter arenilitoris KCTC 52401.</title>
        <authorList>
            <person name="Oh J.-S."/>
        </authorList>
    </citation>
    <scope>NUCLEOTIDE SEQUENCE</scope>
    <source>
        <strain evidence="10">HMF6543</strain>
    </source>
</reference>
<gene>
    <name evidence="9 10" type="primary">uxuA</name>
    <name evidence="10" type="ORF">L3X37_13560</name>
</gene>
<evidence type="ECO:0000313" key="10">
    <source>
        <dbReference type="EMBL" id="MCF7569376.1"/>
    </source>
</evidence>
<dbReference type="EMBL" id="JAKKDU010000018">
    <property type="protein sequence ID" value="MCF7569376.1"/>
    <property type="molecule type" value="Genomic_DNA"/>
</dbReference>
<dbReference type="Proteomes" id="UP001199795">
    <property type="component" value="Unassembled WGS sequence"/>
</dbReference>
<evidence type="ECO:0000256" key="3">
    <source>
        <dbReference type="ARBA" id="ARBA00004892"/>
    </source>
</evidence>
<dbReference type="HAMAP" id="MF_00106">
    <property type="entry name" value="UxuA"/>
    <property type="match status" value="1"/>
</dbReference>
<organism evidence="10 11">
    <name type="scientific">Wocania arenilitoris</name>
    <dbReference type="NCBI Taxonomy" id="2044858"/>
    <lineage>
        <taxon>Bacteria</taxon>
        <taxon>Pseudomonadati</taxon>
        <taxon>Bacteroidota</taxon>
        <taxon>Flavobacteriia</taxon>
        <taxon>Flavobacteriales</taxon>
        <taxon>Flavobacteriaceae</taxon>
        <taxon>Wocania</taxon>
    </lineage>
</organism>
<dbReference type="PANTHER" id="PTHR30387:SF2">
    <property type="entry name" value="MANNONATE DEHYDRATASE"/>
    <property type="match status" value="1"/>
</dbReference>
<keyword evidence="11" id="KW-1185">Reference proteome</keyword>
<evidence type="ECO:0000313" key="11">
    <source>
        <dbReference type="Proteomes" id="UP001199795"/>
    </source>
</evidence>